<evidence type="ECO:0000256" key="2">
    <source>
        <dbReference type="SAM" id="Phobius"/>
    </source>
</evidence>
<comment type="caution">
    <text evidence="4">The sequence shown here is derived from an EMBL/GenBank/DDBJ whole genome shotgun (WGS) entry which is preliminary data.</text>
</comment>
<feature type="transmembrane region" description="Helical" evidence="2">
    <location>
        <begin position="323"/>
        <end position="345"/>
    </location>
</feature>
<keyword evidence="3" id="KW-0732">Signal</keyword>
<evidence type="ECO:0000256" key="3">
    <source>
        <dbReference type="SAM" id="SignalP"/>
    </source>
</evidence>
<dbReference type="EMBL" id="BAAAFZ010000060">
    <property type="protein sequence ID" value="GAA0595318.1"/>
    <property type="molecule type" value="Genomic_DNA"/>
</dbReference>
<organism evidence="4 5">
    <name type="scientific">Craurococcus roseus</name>
    <dbReference type="NCBI Taxonomy" id="77585"/>
    <lineage>
        <taxon>Bacteria</taxon>
        <taxon>Pseudomonadati</taxon>
        <taxon>Pseudomonadota</taxon>
        <taxon>Alphaproteobacteria</taxon>
        <taxon>Acetobacterales</taxon>
        <taxon>Acetobacteraceae</taxon>
        <taxon>Craurococcus</taxon>
    </lineage>
</organism>
<feature type="chain" id="PRO_5046414023" description="DUF4239 domain-containing protein" evidence="3">
    <location>
        <begin position="32"/>
        <end position="404"/>
    </location>
</feature>
<gene>
    <name evidence="4" type="ORF">GCM10009416_37070</name>
</gene>
<proteinExistence type="predicted"/>
<feature type="signal peptide" evidence="3">
    <location>
        <begin position="1"/>
        <end position="31"/>
    </location>
</feature>
<keyword evidence="2" id="KW-0812">Transmembrane</keyword>
<sequence>MRHFPGSLSPCAKVALAVLALGFAEATSALAETANATGATQANTRIILLDPAWLRFTAITFLIVLIGGLFLLLLRWYNKIEQSGYFAGIYGDAVRNYEHERRSGPIREKWLRGVYVEELLEAVSERAKEWSAEHKTPRAGDHLLKLAHELDETRTSYPKPSSVVDEIERSTASRLRMMARVERLAHSGDGFDPWRSDPTANPFRTPPPGLMHGGGGPGYGGQTRGSDQDGFTTLDDPLKRGEHANKPPEVKGKENDFAERLRAFQKDVRAFEKDVDQWVDRASACVREWYRNDLAHAEREASDALHDVLEVDFSAIRGRGPEFILEFTTIVIIIFAATILGLGAVLDSQQIGTLLAAIAGYVLGKGVSRSRQSPGETRALPSPTQAAAVAEGGKTRAVAGKGAA</sequence>
<keyword evidence="5" id="KW-1185">Reference proteome</keyword>
<feature type="region of interest" description="Disordered" evidence="1">
    <location>
        <begin position="372"/>
        <end position="404"/>
    </location>
</feature>
<feature type="region of interest" description="Disordered" evidence="1">
    <location>
        <begin position="189"/>
        <end position="256"/>
    </location>
</feature>
<evidence type="ECO:0000313" key="4">
    <source>
        <dbReference type="EMBL" id="GAA0595318.1"/>
    </source>
</evidence>
<dbReference type="Proteomes" id="UP001501588">
    <property type="component" value="Unassembled WGS sequence"/>
</dbReference>
<evidence type="ECO:0008006" key="6">
    <source>
        <dbReference type="Google" id="ProtNLM"/>
    </source>
</evidence>
<feature type="compositionally biased region" description="Basic and acidic residues" evidence="1">
    <location>
        <begin position="236"/>
        <end position="256"/>
    </location>
</feature>
<reference evidence="5" key="1">
    <citation type="journal article" date="2019" name="Int. J. Syst. Evol. Microbiol.">
        <title>The Global Catalogue of Microorganisms (GCM) 10K type strain sequencing project: providing services to taxonomists for standard genome sequencing and annotation.</title>
        <authorList>
            <consortium name="The Broad Institute Genomics Platform"/>
            <consortium name="The Broad Institute Genome Sequencing Center for Infectious Disease"/>
            <person name="Wu L."/>
            <person name="Ma J."/>
        </authorList>
    </citation>
    <scope>NUCLEOTIDE SEQUENCE [LARGE SCALE GENOMIC DNA]</scope>
    <source>
        <strain evidence="5">JCM 9933</strain>
    </source>
</reference>
<keyword evidence="2" id="KW-0472">Membrane</keyword>
<protein>
    <recommendedName>
        <fullName evidence="6">DUF4239 domain-containing protein</fullName>
    </recommendedName>
</protein>
<accession>A0ABP3QQI4</accession>
<feature type="transmembrane region" description="Helical" evidence="2">
    <location>
        <begin position="52"/>
        <end position="74"/>
    </location>
</feature>
<feature type="compositionally biased region" description="Gly residues" evidence="1">
    <location>
        <begin position="211"/>
        <end position="223"/>
    </location>
</feature>
<keyword evidence="2" id="KW-1133">Transmembrane helix</keyword>
<evidence type="ECO:0000313" key="5">
    <source>
        <dbReference type="Proteomes" id="UP001501588"/>
    </source>
</evidence>
<evidence type="ECO:0000256" key="1">
    <source>
        <dbReference type="SAM" id="MobiDB-lite"/>
    </source>
</evidence>
<name>A0ABP3QQI4_9PROT</name>